<feature type="compositionally biased region" description="Basic and acidic residues" evidence="1">
    <location>
        <begin position="277"/>
        <end position="288"/>
    </location>
</feature>
<dbReference type="PANTHER" id="PTHR23004:SF11">
    <property type="entry name" value="PROTEIN RPI-1"/>
    <property type="match status" value="1"/>
</dbReference>
<dbReference type="AlphaFoldDB" id="A0A1I7Y9D8"/>
<proteinExistence type="predicted"/>
<sequence>MEIDSHHLGSLDSMYKCTTQCLLSNDTIIHVRGRTLAMPVTAERVSEDDRPRTTKNVFIYKAGDHSWPGIRVPLNKRRHRSIDAVLDELTQKIPGLPYGVRLLATPRGRHEITSIDQLQHLGSYLATEKTSLRAMPKTDYDRILENQRYNAGFRGSMRCWHTSKTKSDSSQSLPIPRPARLPKLKLSTKRNKSSDVAQQKTSAVKKNSNESSPLPPLNRQKLLSNQQRTAEAPKILSRKEMLHVSDEEPKPEEEGEDLDRQNQAATKIQRFYRSRLSKSDEQHEEVRPKRPGTGDSSETFWSSGGAARKEDHDETDSLYSNHSLQNASDTEEEFSILEKKQ</sequence>
<evidence type="ECO:0000313" key="3">
    <source>
        <dbReference type="Proteomes" id="UP000095287"/>
    </source>
</evidence>
<dbReference type="WBParaSite" id="L893_g14082.t1">
    <property type="protein sequence ID" value="L893_g14082.t1"/>
    <property type="gene ID" value="L893_g14082"/>
</dbReference>
<dbReference type="InterPro" id="IPR003533">
    <property type="entry name" value="Doublecortin_dom"/>
</dbReference>
<feature type="domain" description="Doublecortin" evidence="2">
    <location>
        <begin position="55"/>
        <end position="138"/>
    </location>
</feature>
<dbReference type="Proteomes" id="UP000095287">
    <property type="component" value="Unplaced"/>
</dbReference>
<dbReference type="PROSITE" id="PS50096">
    <property type="entry name" value="IQ"/>
    <property type="match status" value="1"/>
</dbReference>
<feature type="compositionally biased region" description="Polar residues" evidence="1">
    <location>
        <begin position="317"/>
        <end position="328"/>
    </location>
</feature>
<protein>
    <submittedName>
        <fullName evidence="4">Doublecortin domain-containing protein</fullName>
    </submittedName>
</protein>
<feature type="compositionally biased region" description="Basic residues" evidence="1">
    <location>
        <begin position="180"/>
        <end position="191"/>
    </location>
</feature>
<keyword evidence="3" id="KW-1185">Reference proteome</keyword>
<feature type="compositionally biased region" description="Basic and acidic residues" evidence="1">
    <location>
        <begin position="237"/>
        <end position="248"/>
    </location>
</feature>
<name>A0A1I7Y9D8_9BILA</name>
<reference evidence="4" key="1">
    <citation type="submission" date="2016-11" db="UniProtKB">
        <authorList>
            <consortium name="WormBaseParasite"/>
        </authorList>
    </citation>
    <scope>IDENTIFICATION</scope>
</reference>
<evidence type="ECO:0000256" key="1">
    <source>
        <dbReference type="SAM" id="MobiDB-lite"/>
    </source>
</evidence>
<dbReference type="PANTHER" id="PTHR23004">
    <property type="entry name" value="DOUBLECORTIN DOMAIN CONTAINING 2"/>
    <property type="match status" value="1"/>
</dbReference>
<organism evidence="3 4">
    <name type="scientific">Steinernema glaseri</name>
    <dbReference type="NCBI Taxonomy" id="37863"/>
    <lineage>
        <taxon>Eukaryota</taxon>
        <taxon>Metazoa</taxon>
        <taxon>Ecdysozoa</taxon>
        <taxon>Nematoda</taxon>
        <taxon>Chromadorea</taxon>
        <taxon>Rhabditida</taxon>
        <taxon>Tylenchina</taxon>
        <taxon>Panagrolaimomorpha</taxon>
        <taxon>Strongyloidoidea</taxon>
        <taxon>Steinernematidae</taxon>
        <taxon>Steinernema</taxon>
    </lineage>
</organism>
<feature type="region of interest" description="Disordered" evidence="1">
    <location>
        <begin position="162"/>
        <end position="341"/>
    </location>
</feature>
<feature type="compositionally biased region" description="Polar residues" evidence="1">
    <location>
        <begin position="194"/>
        <end position="212"/>
    </location>
</feature>
<dbReference type="Gene3D" id="3.10.20.230">
    <property type="entry name" value="Doublecortin domain"/>
    <property type="match status" value="1"/>
</dbReference>
<dbReference type="SMART" id="SM00537">
    <property type="entry name" value="DCX"/>
    <property type="match status" value="1"/>
</dbReference>
<accession>A0A1I7Y9D8</accession>
<dbReference type="GO" id="GO:0005815">
    <property type="term" value="C:microtubule organizing center"/>
    <property type="evidence" value="ECO:0007669"/>
    <property type="project" value="TreeGrafter"/>
</dbReference>
<dbReference type="InterPro" id="IPR036572">
    <property type="entry name" value="Doublecortin_dom_sf"/>
</dbReference>
<evidence type="ECO:0000313" key="4">
    <source>
        <dbReference type="WBParaSite" id="L893_g14082.t1"/>
    </source>
</evidence>
<evidence type="ECO:0000259" key="2">
    <source>
        <dbReference type="PROSITE" id="PS50309"/>
    </source>
</evidence>
<dbReference type="PROSITE" id="PS50309">
    <property type="entry name" value="DC"/>
    <property type="match status" value="1"/>
</dbReference>
<dbReference type="Pfam" id="PF03607">
    <property type="entry name" value="DCX"/>
    <property type="match status" value="1"/>
</dbReference>
<dbReference type="GO" id="GO:0035556">
    <property type="term" value="P:intracellular signal transduction"/>
    <property type="evidence" value="ECO:0007669"/>
    <property type="project" value="InterPro"/>
</dbReference>
<dbReference type="SUPFAM" id="SSF89837">
    <property type="entry name" value="Doublecortin (DC)"/>
    <property type="match status" value="1"/>
</dbReference>
<dbReference type="GO" id="GO:0005874">
    <property type="term" value="C:microtubule"/>
    <property type="evidence" value="ECO:0007669"/>
    <property type="project" value="TreeGrafter"/>
</dbReference>